<name>A0AA40BRD9_9PEZI</name>
<evidence type="ECO:0000259" key="8">
    <source>
        <dbReference type="Pfam" id="PF05057"/>
    </source>
</evidence>
<comment type="similarity">
    <text evidence="4">Belongs to the putative lipase ROG1 family.</text>
</comment>
<dbReference type="InterPro" id="IPR052374">
    <property type="entry name" value="SERAC1"/>
</dbReference>
<protein>
    <recommendedName>
        <fullName evidence="8">DUF676 domain-containing protein</fullName>
    </recommendedName>
</protein>
<keyword evidence="10" id="KW-1185">Reference proteome</keyword>
<dbReference type="PANTHER" id="PTHR48182">
    <property type="entry name" value="PROTEIN SERAC1"/>
    <property type="match status" value="1"/>
</dbReference>
<evidence type="ECO:0000313" key="9">
    <source>
        <dbReference type="EMBL" id="KAK0739028.1"/>
    </source>
</evidence>
<evidence type="ECO:0000256" key="4">
    <source>
        <dbReference type="ARBA" id="ARBA00007920"/>
    </source>
</evidence>
<dbReference type="PANTHER" id="PTHR48182:SF2">
    <property type="entry name" value="PROTEIN SERAC1"/>
    <property type="match status" value="1"/>
</dbReference>
<dbReference type="SUPFAM" id="SSF53474">
    <property type="entry name" value="alpha/beta-Hydrolases"/>
    <property type="match status" value="1"/>
</dbReference>
<evidence type="ECO:0000256" key="5">
    <source>
        <dbReference type="ARBA" id="ARBA00022824"/>
    </source>
</evidence>
<keyword evidence="7" id="KW-0472">Membrane</keyword>
<comment type="subcellular location">
    <subcellularLocation>
        <location evidence="2">Endoplasmic reticulum</location>
    </subcellularLocation>
    <subcellularLocation>
        <location evidence="3">Membrane</location>
    </subcellularLocation>
    <subcellularLocation>
        <location evidence="1">Mitochondrion</location>
    </subcellularLocation>
</comment>
<organism evidence="9 10">
    <name type="scientific">Apiosordaria backusii</name>
    <dbReference type="NCBI Taxonomy" id="314023"/>
    <lineage>
        <taxon>Eukaryota</taxon>
        <taxon>Fungi</taxon>
        <taxon>Dikarya</taxon>
        <taxon>Ascomycota</taxon>
        <taxon>Pezizomycotina</taxon>
        <taxon>Sordariomycetes</taxon>
        <taxon>Sordariomycetidae</taxon>
        <taxon>Sordariales</taxon>
        <taxon>Lasiosphaeriaceae</taxon>
        <taxon>Apiosordaria</taxon>
    </lineage>
</organism>
<sequence length="229" mass="25620">MSSSVSRLKRIFSLQRRDRVGATASTSTARDNRDLENFPHGLKVVVEGENPLVDIVAVHGLDGHRDRTWTADNQVNWLHDLLPHDIPHARVLCWGYDANTRSSDRVSCHYLYDHARTLVSELCQERKHSDSVERPIQFIAYSLGGIVVKSALIHSDATRRGALEEHRSIKISTYGIIFLGTPHQGANGVQLGKLLVNIASLFVPADDLVSTSGVFLVPECYFWLPKKPF</sequence>
<gene>
    <name evidence="9" type="ORF">B0T21DRAFT_135581</name>
</gene>
<dbReference type="Gene3D" id="3.40.50.1820">
    <property type="entry name" value="alpha/beta hydrolase"/>
    <property type="match status" value="1"/>
</dbReference>
<reference evidence="9" key="1">
    <citation type="submission" date="2023-06" db="EMBL/GenBank/DDBJ databases">
        <title>Genome-scale phylogeny and comparative genomics of the fungal order Sordariales.</title>
        <authorList>
            <consortium name="Lawrence Berkeley National Laboratory"/>
            <person name="Hensen N."/>
            <person name="Bonometti L."/>
            <person name="Westerberg I."/>
            <person name="Brannstrom I.O."/>
            <person name="Guillou S."/>
            <person name="Cros-Aarteil S."/>
            <person name="Calhoun S."/>
            <person name="Haridas S."/>
            <person name="Kuo A."/>
            <person name="Mondo S."/>
            <person name="Pangilinan J."/>
            <person name="Riley R."/>
            <person name="Labutti K."/>
            <person name="Andreopoulos B."/>
            <person name="Lipzen A."/>
            <person name="Chen C."/>
            <person name="Yanf M."/>
            <person name="Daum C."/>
            <person name="Ng V."/>
            <person name="Clum A."/>
            <person name="Steindorff A."/>
            <person name="Ohm R."/>
            <person name="Martin F."/>
            <person name="Silar P."/>
            <person name="Natvig D."/>
            <person name="Lalanne C."/>
            <person name="Gautier V."/>
            <person name="Ament-Velasquez S.L."/>
            <person name="Kruys A."/>
            <person name="Hutchinson M.I."/>
            <person name="Powell A.J."/>
            <person name="Barry K."/>
            <person name="Miller A.N."/>
            <person name="Grigoriev I.V."/>
            <person name="Debuchy R."/>
            <person name="Gladieux P."/>
            <person name="Thoren M.H."/>
            <person name="Johannesson H."/>
        </authorList>
    </citation>
    <scope>NUCLEOTIDE SEQUENCE</scope>
    <source>
        <strain evidence="9">CBS 540.89</strain>
    </source>
</reference>
<dbReference type="GO" id="GO:0005739">
    <property type="term" value="C:mitochondrion"/>
    <property type="evidence" value="ECO:0007669"/>
    <property type="project" value="UniProtKB-SubCell"/>
</dbReference>
<evidence type="ECO:0000256" key="6">
    <source>
        <dbReference type="ARBA" id="ARBA00023128"/>
    </source>
</evidence>
<dbReference type="InterPro" id="IPR007751">
    <property type="entry name" value="DUF676_lipase-like"/>
</dbReference>
<feature type="domain" description="DUF676" evidence="8">
    <location>
        <begin position="55"/>
        <end position="192"/>
    </location>
</feature>
<dbReference type="AlphaFoldDB" id="A0AA40BRD9"/>
<accession>A0AA40BRD9</accession>
<proteinExistence type="inferred from homology"/>
<evidence type="ECO:0000256" key="3">
    <source>
        <dbReference type="ARBA" id="ARBA00004370"/>
    </source>
</evidence>
<dbReference type="Proteomes" id="UP001172159">
    <property type="component" value="Unassembled WGS sequence"/>
</dbReference>
<evidence type="ECO:0000256" key="2">
    <source>
        <dbReference type="ARBA" id="ARBA00004240"/>
    </source>
</evidence>
<dbReference type="GO" id="GO:0005783">
    <property type="term" value="C:endoplasmic reticulum"/>
    <property type="evidence" value="ECO:0007669"/>
    <property type="project" value="UniProtKB-SubCell"/>
</dbReference>
<dbReference type="GO" id="GO:0016020">
    <property type="term" value="C:membrane"/>
    <property type="evidence" value="ECO:0007669"/>
    <property type="project" value="UniProtKB-SubCell"/>
</dbReference>
<dbReference type="InterPro" id="IPR029058">
    <property type="entry name" value="AB_hydrolase_fold"/>
</dbReference>
<dbReference type="EMBL" id="JAUKTV010000004">
    <property type="protein sequence ID" value="KAK0739028.1"/>
    <property type="molecule type" value="Genomic_DNA"/>
</dbReference>
<keyword evidence="6" id="KW-0496">Mitochondrion</keyword>
<evidence type="ECO:0000256" key="7">
    <source>
        <dbReference type="ARBA" id="ARBA00023136"/>
    </source>
</evidence>
<evidence type="ECO:0000313" key="10">
    <source>
        <dbReference type="Proteomes" id="UP001172159"/>
    </source>
</evidence>
<dbReference type="Pfam" id="PF05057">
    <property type="entry name" value="DUF676"/>
    <property type="match status" value="1"/>
</dbReference>
<evidence type="ECO:0000256" key="1">
    <source>
        <dbReference type="ARBA" id="ARBA00004173"/>
    </source>
</evidence>
<keyword evidence="5" id="KW-0256">Endoplasmic reticulum</keyword>
<comment type="caution">
    <text evidence="9">The sequence shown here is derived from an EMBL/GenBank/DDBJ whole genome shotgun (WGS) entry which is preliminary data.</text>
</comment>